<protein>
    <recommendedName>
        <fullName evidence="4">Spore coat protein U domain-containing protein</fullName>
    </recommendedName>
</protein>
<proteinExistence type="predicted"/>
<accession>A0ABP7U1Q2</accession>
<reference evidence="3" key="1">
    <citation type="journal article" date="2019" name="Int. J. Syst. Evol. Microbiol.">
        <title>The Global Catalogue of Microorganisms (GCM) 10K type strain sequencing project: providing services to taxonomists for standard genome sequencing and annotation.</title>
        <authorList>
            <consortium name="The Broad Institute Genomics Platform"/>
            <consortium name="The Broad Institute Genome Sequencing Center for Infectious Disease"/>
            <person name="Wu L."/>
            <person name="Ma J."/>
        </authorList>
    </citation>
    <scope>NUCLEOTIDE SEQUENCE [LARGE SCALE GENOMIC DNA]</scope>
    <source>
        <strain evidence="3">JCM 17564</strain>
    </source>
</reference>
<evidence type="ECO:0000313" key="3">
    <source>
        <dbReference type="Proteomes" id="UP001424459"/>
    </source>
</evidence>
<feature type="signal peptide" evidence="1">
    <location>
        <begin position="1"/>
        <end position="23"/>
    </location>
</feature>
<dbReference type="RefSeq" id="WP_344696237.1">
    <property type="nucleotide sequence ID" value="NZ_BAABBR010000001.1"/>
</dbReference>
<name>A0ABP7U1Q2_9SPHN</name>
<organism evidence="2 3">
    <name type="scientific">Sphingomonas rosea</name>
    <dbReference type="NCBI Taxonomy" id="335605"/>
    <lineage>
        <taxon>Bacteria</taxon>
        <taxon>Pseudomonadati</taxon>
        <taxon>Pseudomonadota</taxon>
        <taxon>Alphaproteobacteria</taxon>
        <taxon>Sphingomonadales</taxon>
        <taxon>Sphingomonadaceae</taxon>
        <taxon>Sphingomonas</taxon>
    </lineage>
</organism>
<evidence type="ECO:0000256" key="1">
    <source>
        <dbReference type="SAM" id="SignalP"/>
    </source>
</evidence>
<feature type="chain" id="PRO_5046891455" description="Spore coat protein U domain-containing protein" evidence="1">
    <location>
        <begin position="24"/>
        <end position="294"/>
    </location>
</feature>
<dbReference type="Proteomes" id="UP001424459">
    <property type="component" value="Unassembled WGS sequence"/>
</dbReference>
<evidence type="ECO:0008006" key="4">
    <source>
        <dbReference type="Google" id="ProtNLM"/>
    </source>
</evidence>
<gene>
    <name evidence="2" type="ORF">GCM10022281_13190</name>
</gene>
<keyword evidence="1" id="KW-0732">Signal</keyword>
<dbReference type="EMBL" id="BAABBR010000001">
    <property type="protein sequence ID" value="GAA4034434.1"/>
    <property type="molecule type" value="Genomic_DNA"/>
</dbReference>
<evidence type="ECO:0000313" key="2">
    <source>
        <dbReference type="EMBL" id="GAA4034434.1"/>
    </source>
</evidence>
<comment type="caution">
    <text evidence="2">The sequence shown here is derived from an EMBL/GenBank/DDBJ whole genome shotgun (WGS) entry which is preliminary data.</text>
</comment>
<sequence length="294" mass="31101">MTQWTILAGAALIAALPVTPAAADNGCAVAAPSIQPQTVVVTYDPFDAATANSDFQIRLETSGCPLNRNLFLEIDPVDATQSDGTSIRFAGTGGNSLLAAISDQRGGQGHGRDDFFNVIAGTATYYLVVPRGQVVPPGDYRAQVRAAVRLNNGKGEPEAQTPFEIVIRVGAAIGLVPAIGRGLDLGELRDGDRADAPVTFDAYANVPYRLTVRSDFGYVLRRGGVATSNGPAYLPQLDSDVLATGTPQRDYPIPPSGMYRRRHSLDVQVPSIAGQQAGVYRDYLTVEIGARLGE</sequence>
<keyword evidence="3" id="KW-1185">Reference proteome</keyword>